<organism evidence="1">
    <name type="scientific">Lepeophtheirus salmonis</name>
    <name type="common">Salmon louse</name>
    <name type="synonym">Caligus salmonis</name>
    <dbReference type="NCBI Taxonomy" id="72036"/>
    <lineage>
        <taxon>Eukaryota</taxon>
        <taxon>Metazoa</taxon>
        <taxon>Ecdysozoa</taxon>
        <taxon>Arthropoda</taxon>
        <taxon>Crustacea</taxon>
        <taxon>Multicrustacea</taxon>
        <taxon>Hexanauplia</taxon>
        <taxon>Copepoda</taxon>
        <taxon>Siphonostomatoida</taxon>
        <taxon>Caligidae</taxon>
        <taxon>Lepeophtheirus</taxon>
    </lineage>
</organism>
<proteinExistence type="predicted"/>
<sequence>MTTTITTMMIYRYRYDESEVRRGLYICR</sequence>
<protein>
    <submittedName>
        <fullName evidence="1">Uncharacterized protein</fullName>
    </submittedName>
</protein>
<evidence type="ECO:0000313" key="1">
    <source>
        <dbReference type="EMBL" id="CDW35573.1"/>
    </source>
</evidence>
<dbReference type="AlphaFoldDB" id="A0A0K2UBG0"/>
<dbReference type="EMBL" id="HACA01018212">
    <property type="protein sequence ID" value="CDW35573.1"/>
    <property type="molecule type" value="Transcribed_RNA"/>
</dbReference>
<name>A0A0K2UBG0_LEPSM</name>
<accession>A0A0K2UBG0</accession>
<reference evidence="1" key="1">
    <citation type="submission" date="2014-05" db="EMBL/GenBank/DDBJ databases">
        <authorList>
            <person name="Chronopoulou M."/>
        </authorList>
    </citation>
    <scope>NUCLEOTIDE SEQUENCE</scope>
    <source>
        <tissue evidence="1">Whole organism</tissue>
    </source>
</reference>